<dbReference type="AlphaFoldDB" id="A0A835R7B0"/>
<comment type="caution">
    <text evidence="3">The sequence shown here is derived from an EMBL/GenBank/DDBJ whole genome shotgun (WGS) entry which is preliminary data.</text>
</comment>
<dbReference type="GO" id="GO:0035145">
    <property type="term" value="C:exon-exon junction complex"/>
    <property type="evidence" value="ECO:0007669"/>
    <property type="project" value="TreeGrafter"/>
</dbReference>
<feature type="region of interest" description="Disordered" evidence="1">
    <location>
        <begin position="141"/>
        <end position="172"/>
    </location>
</feature>
<dbReference type="InterPro" id="IPR039333">
    <property type="entry name" value="PYM1"/>
</dbReference>
<feature type="compositionally biased region" description="Low complexity" evidence="1">
    <location>
        <begin position="141"/>
        <end position="156"/>
    </location>
</feature>
<proteinExistence type="predicted"/>
<dbReference type="InterPro" id="IPR015362">
    <property type="entry name" value="WIBG_mago-bd"/>
</dbReference>
<dbReference type="SUPFAM" id="SSF101931">
    <property type="entry name" value="Pym (Within the bgcn gene intron protein, WIBG), N-terminal domain"/>
    <property type="match status" value="1"/>
</dbReference>
<dbReference type="GO" id="GO:1903259">
    <property type="term" value="P:exon-exon junction complex disassembly"/>
    <property type="evidence" value="ECO:0007669"/>
    <property type="project" value="InterPro"/>
</dbReference>
<evidence type="ECO:0000256" key="1">
    <source>
        <dbReference type="SAM" id="MobiDB-lite"/>
    </source>
</evidence>
<organism evidence="3 4">
    <name type="scientific">Vanilla planifolia</name>
    <name type="common">Vanilla</name>
    <dbReference type="NCBI Taxonomy" id="51239"/>
    <lineage>
        <taxon>Eukaryota</taxon>
        <taxon>Viridiplantae</taxon>
        <taxon>Streptophyta</taxon>
        <taxon>Embryophyta</taxon>
        <taxon>Tracheophyta</taxon>
        <taxon>Spermatophyta</taxon>
        <taxon>Magnoliopsida</taxon>
        <taxon>Liliopsida</taxon>
        <taxon>Asparagales</taxon>
        <taxon>Orchidaceae</taxon>
        <taxon>Vanilloideae</taxon>
        <taxon>Vanilleae</taxon>
        <taxon>Vanilla</taxon>
    </lineage>
</organism>
<dbReference type="EMBL" id="JADCNM010000004">
    <property type="protein sequence ID" value="KAG0487071.1"/>
    <property type="molecule type" value="Genomic_DNA"/>
</dbReference>
<dbReference type="PANTHER" id="PTHR22959:SF0">
    <property type="entry name" value="PARTNER OF Y14 AND MAGO"/>
    <property type="match status" value="1"/>
</dbReference>
<gene>
    <name evidence="3" type="ORF">HPP92_009166</name>
</gene>
<dbReference type="GO" id="GO:0005737">
    <property type="term" value="C:cytoplasm"/>
    <property type="evidence" value="ECO:0007669"/>
    <property type="project" value="TreeGrafter"/>
</dbReference>
<dbReference type="OrthoDB" id="21625at2759"/>
<evidence type="ECO:0000259" key="2">
    <source>
        <dbReference type="SMART" id="SM01273"/>
    </source>
</evidence>
<name>A0A835R7B0_VANPL</name>
<dbReference type="PANTHER" id="PTHR22959">
    <property type="entry name" value="PYM PROTEIN"/>
    <property type="match status" value="1"/>
</dbReference>
<dbReference type="Proteomes" id="UP000639772">
    <property type="component" value="Unassembled WGS sequence"/>
</dbReference>
<sequence length="172" mass="18971">MGDEQSTRLLRTPKEGERILAPTRRPDGTLRKPIRIRAGYTPQDEIAIYQSKGTLMRKAAESLLTAGYDPALDEKPKARTAKKEEKKLHLQAAVAVTDKGKNLSEEAIERIVEMATSTDLLRLDASESVIEGIKNLYVSSSAETMESSKSGESPSSDINQRIRTLKKKDSIG</sequence>
<feature type="domain" description="WIBG Mago-binding" evidence="2">
    <location>
        <begin position="16"/>
        <end position="42"/>
    </location>
</feature>
<dbReference type="SMART" id="SM01273">
    <property type="entry name" value="Mago-bind"/>
    <property type="match status" value="1"/>
</dbReference>
<protein>
    <recommendedName>
        <fullName evidence="2">WIBG Mago-binding domain-containing protein</fullName>
    </recommendedName>
</protein>
<feature type="region of interest" description="Disordered" evidence="1">
    <location>
        <begin position="1"/>
        <end position="29"/>
    </location>
</feature>
<dbReference type="InterPro" id="IPR036348">
    <property type="entry name" value="WIBG_N_sf"/>
</dbReference>
<evidence type="ECO:0000313" key="4">
    <source>
        <dbReference type="Proteomes" id="UP000639772"/>
    </source>
</evidence>
<reference evidence="3 4" key="1">
    <citation type="journal article" date="2020" name="Nat. Food">
        <title>A phased Vanilla planifolia genome enables genetic improvement of flavour and production.</title>
        <authorList>
            <person name="Hasing T."/>
            <person name="Tang H."/>
            <person name="Brym M."/>
            <person name="Khazi F."/>
            <person name="Huang T."/>
            <person name="Chambers A.H."/>
        </authorList>
    </citation>
    <scope>NUCLEOTIDE SEQUENCE [LARGE SCALE GENOMIC DNA]</scope>
    <source>
        <tissue evidence="3">Leaf</tissue>
    </source>
</reference>
<feature type="compositionally biased region" description="Basic and acidic residues" evidence="1">
    <location>
        <begin position="12"/>
        <end position="29"/>
    </location>
</feature>
<dbReference type="Pfam" id="PF09282">
    <property type="entry name" value="Mago-bind"/>
    <property type="match status" value="1"/>
</dbReference>
<evidence type="ECO:0000313" key="3">
    <source>
        <dbReference type="EMBL" id="KAG0487071.1"/>
    </source>
</evidence>
<dbReference type="GO" id="GO:0003723">
    <property type="term" value="F:RNA binding"/>
    <property type="evidence" value="ECO:0007669"/>
    <property type="project" value="TreeGrafter"/>
</dbReference>
<accession>A0A835R7B0</accession>